<dbReference type="Proteomes" id="UP000063063">
    <property type="component" value="Chromosome 35"/>
</dbReference>
<dbReference type="OrthoDB" id="272930at2759"/>
<name>A0A088S2R1_LEIPA</name>
<gene>
    <name evidence="2" type="ORF">LPMP_355120</name>
</gene>
<protein>
    <submittedName>
        <fullName evidence="2">Uncharacterized protein</fullName>
    </submittedName>
</protein>
<dbReference type="RefSeq" id="XP_010703443.1">
    <property type="nucleotide sequence ID" value="XM_010705141.1"/>
</dbReference>
<evidence type="ECO:0000256" key="1">
    <source>
        <dbReference type="SAM" id="SignalP"/>
    </source>
</evidence>
<dbReference type="VEuPathDB" id="TriTrypDB:LPAL13_350059700"/>
<keyword evidence="1" id="KW-0732">Signal</keyword>
<organism evidence="2 3">
    <name type="scientific">Leishmania panamensis</name>
    <dbReference type="NCBI Taxonomy" id="5679"/>
    <lineage>
        <taxon>Eukaryota</taxon>
        <taxon>Discoba</taxon>
        <taxon>Euglenozoa</taxon>
        <taxon>Kinetoplastea</taxon>
        <taxon>Metakinetoplastina</taxon>
        <taxon>Trypanosomatida</taxon>
        <taxon>Trypanosomatidae</taxon>
        <taxon>Leishmaniinae</taxon>
        <taxon>Leishmania</taxon>
        <taxon>Leishmania guyanensis species complex</taxon>
    </lineage>
</organism>
<dbReference type="eggNOG" id="ENOG502SB5S">
    <property type="taxonomic scope" value="Eukaryota"/>
</dbReference>
<accession>A0A088S2R1</accession>
<dbReference type="GeneID" id="22579540"/>
<keyword evidence="3" id="KW-1185">Reference proteome</keyword>
<reference evidence="2 3" key="1">
    <citation type="journal article" date="2015" name="Sci. Rep.">
        <title>The genome of Leishmania panamensis: insights into genomics of the L. (Viannia) subgenus.</title>
        <authorList>
            <person name="Llanes A."/>
            <person name="Restrepo C.M."/>
            <person name="Vecchio G.D."/>
            <person name="Anguizola F.J."/>
            <person name="Lleonart R."/>
        </authorList>
    </citation>
    <scope>NUCLEOTIDE SEQUENCE [LARGE SCALE GENOMIC DNA]</scope>
    <source>
        <strain evidence="2 3">MHOM/PA/94/PSC-1</strain>
    </source>
</reference>
<evidence type="ECO:0000313" key="3">
    <source>
        <dbReference type="Proteomes" id="UP000063063"/>
    </source>
</evidence>
<feature type="chain" id="PRO_5001839207" evidence="1">
    <location>
        <begin position="38"/>
        <end position="347"/>
    </location>
</feature>
<dbReference type="AlphaFoldDB" id="A0A088S2R1"/>
<sequence>MAFLRGTTSINCTLVSIILLLSLPLLLDLTRLPDSSAAQEYVYSLLTPCDGLRLCNLCGEVLEMVDLAQRALANPFQDKLTLSPEGVDLHGLQLYQRCLREPFLRGCDTLVHKVKAQKIESARVVLEKVVEDVRFRQRWGSLGKDYILDNTVQLTAYMFDSQDRPLGGMRDLRKKEGTTGNIVYQPTTLSLGGDPEIESLVTCVWFLRRDIQPRHRDFCYSFCEGKLTFFGRVQLELVRFYVRHAVKSRLLLLRQKHRGTLLVAELIMISFVFCVERMMRPGLTGSGTVARRITRVQGKSAASTSTNSSLVNEAHSEDGAVAAGSGSGSGKFQCRSGGRRRRWVVVA</sequence>
<dbReference type="KEGG" id="lpan:LPMP_355120"/>
<proteinExistence type="predicted"/>
<feature type="signal peptide" evidence="1">
    <location>
        <begin position="1"/>
        <end position="37"/>
    </location>
</feature>
<dbReference type="VEuPathDB" id="TriTrypDB:LPMP_355120"/>
<evidence type="ECO:0000313" key="2">
    <source>
        <dbReference type="EMBL" id="AIO02643.1"/>
    </source>
</evidence>
<dbReference type="EMBL" id="CP009404">
    <property type="protein sequence ID" value="AIO02643.1"/>
    <property type="molecule type" value="Genomic_DNA"/>
</dbReference>